<dbReference type="GO" id="GO:0051028">
    <property type="term" value="P:mRNA transport"/>
    <property type="evidence" value="ECO:0007669"/>
    <property type="project" value="UniProtKB-KW"/>
</dbReference>
<evidence type="ECO:0000256" key="5">
    <source>
        <dbReference type="ARBA" id="ARBA00022692"/>
    </source>
</evidence>
<keyword evidence="13" id="KW-0732">Signal</keyword>
<dbReference type="PANTHER" id="PTHR13269:SF6">
    <property type="entry name" value="NUCLEOPORIN NDC1"/>
    <property type="match status" value="1"/>
</dbReference>
<evidence type="ECO:0000256" key="11">
    <source>
        <dbReference type="ARBA" id="ARBA00023136"/>
    </source>
</evidence>
<evidence type="ECO:0000256" key="3">
    <source>
        <dbReference type="ARBA" id="ARBA00005760"/>
    </source>
</evidence>
<dbReference type="GO" id="GO:0070762">
    <property type="term" value="C:nuclear pore transmembrane ring"/>
    <property type="evidence" value="ECO:0007669"/>
    <property type="project" value="TreeGrafter"/>
</dbReference>
<organism evidence="14 15">
    <name type="scientific">Gonium pectorale</name>
    <name type="common">Green alga</name>
    <dbReference type="NCBI Taxonomy" id="33097"/>
    <lineage>
        <taxon>Eukaryota</taxon>
        <taxon>Viridiplantae</taxon>
        <taxon>Chlorophyta</taxon>
        <taxon>core chlorophytes</taxon>
        <taxon>Chlorophyceae</taxon>
        <taxon>CS clade</taxon>
        <taxon>Chlamydomonadales</taxon>
        <taxon>Volvocaceae</taxon>
        <taxon>Gonium</taxon>
    </lineage>
</organism>
<dbReference type="GO" id="GO:0006999">
    <property type="term" value="P:nuclear pore organization"/>
    <property type="evidence" value="ECO:0007669"/>
    <property type="project" value="TreeGrafter"/>
</dbReference>
<keyword evidence="11" id="KW-0472">Membrane</keyword>
<keyword evidence="15" id="KW-1185">Reference proteome</keyword>
<evidence type="ECO:0000256" key="4">
    <source>
        <dbReference type="ARBA" id="ARBA00022448"/>
    </source>
</evidence>
<dbReference type="EMBL" id="LSYV01000002">
    <property type="protein sequence ID" value="KXZ57024.1"/>
    <property type="molecule type" value="Genomic_DNA"/>
</dbReference>
<keyword evidence="10" id="KW-0906">Nuclear pore complex</keyword>
<evidence type="ECO:0000256" key="13">
    <source>
        <dbReference type="SAM" id="SignalP"/>
    </source>
</evidence>
<evidence type="ECO:0000313" key="14">
    <source>
        <dbReference type="EMBL" id="KXZ57024.1"/>
    </source>
</evidence>
<dbReference type="PANTHER" id="PTHR13269">
    <property type="entry name" value="NUCLEOPORIN NDC1"/>
    <property type="match status" value="1"/>
</dbReference>
<dbReference type="AlphaFoldDB" id="A0A150H4R3"/>
<feature type="signal peptide" evidence="13">
    <location>
        <begin position="1"/>
        <end position="18"/>
    </location>
</feature>
<evidence type="ECO:0000313" key="15">
    <source>
        <dbReference type="Proteomes" id="UP000075714"/>
    </source>
</evidence>
<sequence length="312" mass="33288">MLAGTLCSLGWSLSGVLLQLIFTERLHLARYGEPDPNAQMLTELGSSNTIMQDLALLDLALTAEGQGGEAAWRRAAIFADDSGRAAWGPLTAYMLGELREFTLALAAALPSAAAEAASTARSGAGASATVRWNVLRMSPSTGLRVVSREQDLAAWNVRSKYYRMGWCMRGLAGLAVAAQRGEDRYGVVLLCEPALPDIMLGLLSAVLALQQYTKLMAAARSRHASALERLARSVGLVSTTISGRVTNVTLQPVEEVAFALETAARNCVNRLALAYGDKLRDCMLREARVKPPYGSMADLSAALTAILACQQT</sequence>
<evidence type="ECO:0000256" key="8">
    <source>
        <dbReference type="ARBA" id="ARBA00022989"/>
    </source>
</evidence>
<dbReference type="GO" id="GO:0015031">
    <property type="term" value="P:protein transport"/>
    <property type="evidence" value="ECO:0007669"/>
    <property type="project" value="UniProtKB-KW"/>
</dbReference>
<accession>A0A150H4R3</accession>
<keyword evidence="7" id="KW-0653">Protein transport</keyword>
<evidence type="ECO:0000256" key="6">
    <source>
        <dbReference type="ARBA" id="ARBA00022816"/>
    </source>
</evidence>
<evidence type="ECO:0000256" key="9">
    <source>
        <dbReference type="ARBA" id="ARBA00023010"/>
    </source>
</evidence>
<comment type="similarity">
    <text evidence="3">Belongs to the NDC1 family.</text>
</comment>
<dbReference type="InterPro" id="IPR019049">
    <property type="entry name" value="Nucleoporin_prot_Ndc1/Nup"/>
</dbReference>
<evidence type="ECO:0000256" key="12">
    <source>
        <dbReference type="ARBA" id="ARBA00023242"/>
    </source>
</evidence>
<gene>
    <name evidence="14" type="ORF">GPECTOR_1g925</name>
</gene>
<keyword evidence="4" id="KW-0813">Transport</keyword>
<reference evidence="15" key="1">
    <citation type="journal article" date="2016" name="Nat. Commun.">
        <title>The Gonium pectorale genome demonstrates co-option of cell cycle regulation during the evolution of multicellularity.</title>
        <authorList>
            <person name="Hanschen E.R."/>
            <person name="Marriage T.N."/>
            <person name="Ferris P.J."/>
            <person name="Hamaji T."/>
            <person name="Toyoda A."/>
            <person name="Fujiyama A."/>
            <person name="Neme R."/>
            <person name="Noguchi H."/>
            <person name="Minakuchi Y."/>
            <person name="Suzuki M."/>
            <person name="Kawai-Toyooka H."/>
            <person name="Smith D.R."/>
            <person name="Sparks H."/>
            <person name="Anderson J."/>
            <person name="Bakaric R."/>
            <person name="Luria V."/>
            <person name="Karger A."/>
            <person name="Kirschner M.W."/>
            <person name="Durand P.M."/>
            <person name="Michod R.E."/>
            <person name="Nozaki H."/>
            <person name="Olson B.J."/>
        </authorList>
    </citation>
    <scope>NUCLEOTIDE SEQUENCE [LARGE SCALE GENOMIC DNA]</scope>
    <source>
        <strain evidence="15">NIES-2863</strain>
    </source>
</reference>
<keyword evidence="6" id="KW-0509">mRNA transport</keyword>
<dbReference type="OrthoDB" id="549574at2759"/>
<keyword evidence="12" id="KW-0539">Nucleus</keyword>
<dbReference type="Proteomes" id="UP000075714">
    <property type="component" value="Unassembled WGS sequence"/>
</dbReference>
<keyword evidence="5" id="KW-0812">Transmembrane</keyword>
<keyword evidence="9" id="KW-0811">Translocation</keyword>
<dbReference type="GO" id="GO:0030674">
    <property type="term" value="F:protein-macromolecule adaptor activity"/>
    <property type="evidence" value="ECO:0007669"/>
    <property type="project" value="TreeGrafter"/>
</dbReference>
<feature type="chain" id="PRO_5007562418" evidence="13">
    <location>
        <begin position="19"/>
        <end position="312"/>
    </location>
</feature>
<dbReference type="GO" id="GO:0031965">
    <property type="term" value="C:nuclear membrane"/>
    <property type="evidence" value="ECO:0007669"/>
    <property type="project" value="UniProtKB-SubCell"/>
</dbReference>
<proteinExistence type="inferred from homology"/>
<evidence type="ECO:0000256" key="7">
    <source>
        <dbReference type="ARBA" id="ARBA00022927"/>
    </source>
</evidence>
<name>A0A150H4R3_GONPE</name>
<comment type="caution">
    <text evidence="14">The sequence shown here is derived from an EMBL/GenBank/DDBJ whole genome shotgun (WGS) entry which is preliminary data.</text>
</comment>
<evidence type="ECO:0000256" key="10">
    <source>
        <dbReference type="ARBA" id="ARBA00023132"/>
    </source>
</evidence>
<evidence type="ECO:0000256" key="2">
    <source>
        <dbReference type="ARBA" id="ARBA00004567"/>
    </source>
</evidence>
<comment type="subcellular location">
    <subcellularLocation>
        <location evidence="1">Nucleus membrane</location>
        <topology evidence="1">Multi-pass membrane protein</topology>
    </subcellularLocation>
    <subcellularLocation>
        <location evidence="2">Nucleus</location>
        <location evidence="2">Nuclear pore complex</location>
    </subcellularLocation>
</comment>
<evidence type="ECO:0000256" key="1">
    <source>
        <dbReference type="ARBA" id="ARBA00004232"/>
    </source>
</evidence>
<protein>
    <submittedName>
        <fullName evidence="14">Uncharacterized protein</fullName>
    </submittedName>
</protein>
<keyword evidence="8" id="KW-1133">Transmembrane helix</keyword>